<dbReference type="CDD" id="cd06257">
    <property type="entry name" value="DnaJ"/>
    <property type="match status" value="1"/>
</dbReference>
<dbReference type="PRINTS" id="PR00625">
    <property type="entry name" value="JDOMAIN"/>
</dbReference>
<dbReference type="Proteomes" id="UP000075881">
    <property type="component" value="Unassembled WGS sequence"/>
</dbReference>
<dbReference type="AlphaFoldDB" id="A0A182K5Z3"/>
<dbReference type="PANTHER" id="PTHR39158">
    <property type="entry name" value="OS08G0560600 PROTEIN"/>
    <property type="match status" value="1"/>
</dbReference>
<dbReference type="InterPro" id="IPR036869">
    <property type="entry name" value="J_dom_sf"/>
</dbReference>
<dbReference type="SMART" id="SM00271">
    <property type="entry name" value="DnaJ"/>
    <property type="match status" value="1"/>
</dbReference>
<dbReference type="EnsemblMetazoa" id="ACHR006178-RA">
    <property type="protein sequence ID" value="ACHR006178-PA"/>
    <property type="gene ID" value="ACHR006178"/>
</dbReference>
<feature type="domain" description="J" evidence="1">
    <location>
        <begin position="35"/>
        <end position="102"/>
    </location>
</feature>
<protein>
    <recommendedName>
        <fullName evidence="1">J domain-containing protein</fullName>
    </recommendedName>
</protein>
<dbReference type="SUPFAM" id="SSF46565">
    <property type="entry name" value="Chaperone J-domain"/>
    <property type="match status" value="1"/>
</dbReference>
<sequence>MLTKRPIRIVPLLQHYGNAIYLRMVHTRRGELYNKCYRLLGVNEQSDQNTVRQAYLSLVKKLHPDSGHPEASAERFQEVDSAFRILQEKFAKARRGIMEDLHEEVKVYDIRHTAPQHRQYLSFDGVGYGTPAQRQKQYQAVRAVKAQERVLEHRLSKAQASETAIMKKGEYFKKHEIKTKYGYDRVVEDLIQEAISRGDFSNLNGFGKPLPDHQSQNPYVDFTTHKMNKIMLDNGFTPEWITLHKDIRQAVESLKDDLRRLRVKLGPLPLSARDEQQWEKWIEQRQEDVTKINKMIDKFNLIVPMLNKQMVQLRMERVGNEVLEKGAHSEGMVDERQSKAVSKGVTKATQNDTTNRSSILGFIGSLFS</sequence>
<keyword evidence="3" id="KW-1185">Reference proteome</keyword>
<dbReference type="VEuPathDB" id="VectorBase:ACHR006178"/>
<proteinExistence type="predicted"/>
<reference evidence="2" key="2">
    <citation type="submission" date="2020-05" db="UniProtKB">
        <authorList>
            <consortium name="EnsemblMetazoa"/>
        </authorList>
    </citation>
    <scope>IDENTIFICATION</scope>
    <source>
        <strain evidence="2">ACHKN1017</strain>
    </source>
</reference>
<dbReference type="PANTHER" id="PTHR39158:SF1">
    <property type="entry name" value="DNAJ HOMOLOG SUBFAMILY C MEMBER 28"/>
    <property type="match status" value="1"/>
</dbReference>
<name>A0A182K5Z3_9DIPT</name>
<organism evidence="2 3">
    <name type="scientific">Anopheles christyi</name>
    <dbReference type="NCBI Taxonomy" id="43041"/>
    <lineage>
        <taxon>Eukaryota</taxon>
        <taxon>Metazoa</taxon>
        <taxon>Ecdysozoa</taxon>
        <taxon>Arthropoda</taxon>
        <taxon>Hexapoda</taxon>
        <taxon>Insecta</taxon>
        <taxon>Pterygota</taxon>
        <taxon>Neoptera</taxon>
        <taxon>Endopterygota</taxon>
        <taxon>Diptera</taxon>
        <taxon>Nematocera</taxon>
        <taxon>Culicoidea</taxon>
        <taxon>Culicidae</taxon>
        <taxon>Anophelinae</taxon>
        <taxon>Anopheles</taxon>
    </lineage>
</organism>
<dbReference type="Gene3D" id="1.10.287.110">
    <property type="entry name" value="DnaJ domain"/>
    <property type="match status" value="1"/>
</dbReference>
<dbReference type="Pfam" id="PF00226">
    <property type="entry name" value="DnaJ"/>
    <property type="match status" value="1"/>
</dbReference>
<dbReference type="InterPro" id="IPR052573">
    <property type="entry name" value="DnaJ_C_subfamily_28"/>
</dbReference>
<evidence type="ECO:0000259" key="1">
    <source>
        <dbReference type="PROSITE" id="PS50076"/>
    </source>
</evidence>
<dbReference type="Pfam" id="PF09350">
    <property type="entry name" value="DJC28_CD"/>
    <property type="match status" value="1"/>
</dbReference>
<reference evidence="3" key="1">
    <citation type="submission" date="2013-03" db="EMBL/GenBank/DDBJ databases">
        <title>The Genome Sequence of Anopheles christyi ACHKN1017.</title>
        <authorList>
            <consortium name="The Broad Institute Genomics Platform"/>
            <person name="Neafsey D.E."/>
            <person name="Besansky N."/>
            <person name="Walker B."/>
            <person name="Young S.K."/>
            <person name="Zeng Q."/>
            <person name="Gargeya S."/>
            <person name="Fitzgerald M."/>
            <person name="Haas B."/>
            <person name="Abouelleil A."/>
            <person name="Allen A.W."/>
            <person name="Alvarado L."/>
            <person name="Arachchi H.M."/>
            <person name="Berlin A.M."/>
            <person name="Chapman S.B."/>
            <person name="Gainer-Dewar J."/>
            <person name="Goldberg J."/>
            <person name="Griggs A."/>
            <person name="Gujja S."/>
            <person name="Hansen M."/>
            <person name="Howarth C."/>
            <person name="Imamovic A."/>
            <person name="Ireland A."/>
            <person name="Larimer J."/>
            <person name="McCowan C."/>
            <person name="Murphy C."/>
            <person name="Pearson M."/>
            <person name="Poon T.W."/>
            <person name="Priest M."/>
            <person name="Roberts A."/>
            <person name="Saif S."/>
            <person name="Shea T."/>
            <person name="Sisk P."/>
            <person name="Sykes S."/>
            <person name="Wortman J."/>
            <person name="Nusbaum C."/>
            <person name="Birren B."/>
        </authorList>
    </citation>
    <scope>NUCLEOTIDE SEQUENCE [LARGE SCALE GENOMIC DNA]</scope>
    <source>
        <strain evidence="3">ACHKN1017</strain>
    </source>
</reference>
<dbReference type="InterPro" id="IPR001623">
    <property type="entry name" value="DnaJ_domain"/>
</dbReference>
<evidence type="ECO:0000313" key="3">
    <source>
        <dbReference type="Proteomes" id="UP000075881"/>
    </source>
</evidence>
<accession>A0A182K5Z3</accession>
<evidence type="ECO:0000313" key="2">
    <source>
        <dbReference type="EnsemblMetazoa" id="ACHR006178-PA"/>
    </source>
</evidence>
<dbReference type="InterPro" id="IPR018961">
    <property type="entry name" value="DnaJ_homolog_subfam-C_membr-28"/>
</dbReference>
<dbReference type="PROSITE" id="PS50076">
    <property type="entry name" value="DNAJ_2"/>
    <property type="match status" value="1"/>
</dbReference>